<dbReference type="PANTHER" id="PTHR46268:SF6">
    <property type="entry name" value="UNIVERSAL STRESS PROTEIN UP12"/>
    <property type="match status" value="1"/>
</dbReference>
<evidence type="ECO:0000313" key="4">
    <source>
        <dbReference type="Proteomes" id="UP000010816"/>
    </source>
</evidence>
<reference evidence="3 4" key="1">
    <citation type="submission" date="2011-09" db="EMBL/GenBank/DDBJ databases">
        <title>Complete sequence of chromosome of Thioflavicoccus mobilis 8321.</title>
        <authorList>
            <consortium name="US DOE Joint Genome Institute"/>
            <person name="Lucas S."/>
            <person name="Han J."/>
            <person name="Lapidus A."/>
            <person name="Cheng J.-F."/>
            <person name="Goodwin L."/>
            <person name="Pitluck S."/>
            <person name="Peters L."/>
            <person name="Ovchinnikova G."/>
            <person name="Lu M."/>
            <person name="Detter J.C."/>
            <person name="Han C."/>
            <person name="Tapia R."/>
            <person name="Land M."/>
            <person name="Hauser L."/>
            <person name="Kyrpides N."/>
            <person name="Ivanova N."/>
            <person name="Pagani I."/>
            <person name="Vogl K."/>
            <person name="Liu Z."/>
            <person name="Imhoff J."/>
            <person name="Thiel V."/>
            <person name="Frigaard N.-U."/>
            <person name="Bryant D."/>
            <person name="Woyke T."/>
        </authorList>
    </citation>
    <scope>NUCLEOTIDE SEQUENCE [LARGE SCALE GENOMIC DNA]</scope>
    <source>
        <strain evidence="3 4">8321</strain>
    </source>
</reference>
<keyword evidence="4" id="KW-1185">Reference proteome</keyword>
<dbReference type="KEGG" id="tmb:Thimo_1311"/>
<dbReference type="Pfam" id="PF00582">
    <property type="entry name" value="Usp"/>
    <property type="match status" value="1"/>
</dbReference>
<dbReference type="AlphaFoldDB" id="L0GWA3"/>
<proteinExistence type="inferred from homology"/>
<evidence type="ECO:0000256" key="1">
    <source>
        <dbReference type="ARBA" id="ARBA00008791"/>
    </source>
</evidence>
<comment type="similarity">
    <text evidence="1">Belongs to the universal stress protein A family.</text>
</comment>
<feature type="domain" description="UspA" evidence="2">
    <location>
        <begin position="2"/>
        <end position="121"/>
    </location>
</feature>
<sequence>MLLAIDGTDASLPALRAAIELARGFGAVLRLIHSAADSGQAEAVFDAALAECRSAGVNAAVATLQAARQAGAIAKAVVADATAWPADLILLGTHARCGLDRLRQGSVAEAVFRHAPAPVMVASLNVSGD</sequence>
<dbReference type="InterPro" id="IPR014729">
    <property type="entry name" value="Rossmann-like_a/b/a_fold"/>
</dbReference>
<dbReference type="EMBL" id="CP003051">
    <property type="protein sequence ID" value="AGA90107.1"/>
    <property type="molecule type" value="Genomic_DNA"/>
</dbReference>
<dbReference type="PRINTS" id="PR01438">
    <property type="entry name" value="UNVRSLSTRESS"/>
</dbReference>
<evidence type="ECO:0000259" key="2">
    <source>
        <dbReference type="Pfam" id="PF00582"/>
    </source>
</evidence>
<dbReference type="STRING" id="765912.Thimo_1311"/>
<dbReference type="HOGENOM" id="CLU_049301_11_2_6"/>
<dbReference type="Proteomes" id="UP000010816">
    <property type="component" value="Chromosome"/>
</dbReference>
<dbReference type="InterPro" id="IPR006015">
    <property type="entry name" value="Universal_stress_UspA"/>
</dbReference>
<dbReference type="eggNOG" id="COG0589">
    <property type="taxonomic scope" value="Bacteria"/>
</dbReference>
<name>L0GWA3_9GAMM</name>
<dbReference type="InterPro" id="IPR006016">
    <property type="entry name" value="UspA"/>
</dbReference>
<dbReference type="Gene3D" id="3.40.50.620">
    <property type="entry name" value="HUPs"/>
    <property type="match status" value="1"/>
</dbReference>
<organism evidence="3 4">
    <name type="scientific">Thioflavicoccus mobilis 8321</name>
    <dbReference type="NCBI Taxonomy" id="765912"/>
    <lineage>
        <taxon>Bacteria</taxon>
        <taxon>Pseudomonadati</taxon>
        <taxon>Pseudomonadota</taxon>
        <taxon>Gammaproteobacteria</taxon>
        <taxon>Chromatiales</taxon>
        <taxon>Chromatiaceae</taxon>
        <taxon>Thioflavicoccus</taxon>
    </lineage>
</organism>
<accession>L0GWA3</accession>
<protein>
    <submittedName>
        <fullName evidence="3">Universal stress protein UspA-like protein</fullName>
    </submittedName>
</protein>
<dbReference type="PANTHER" id="PTHR46268">
    <property type="entry name" value="STRESS RESPONSE PROTEIN NHAX"/>
    <property type="match status" value="1"/>
</dbReference>
<dbReference type="SUPFAM" id="SSF52402">
    <property type="entry name" value="Adenine nucleotide alpha hydrolases-like"/>
    <property type="match status" value="1"/>
</dbReference>
<gene>
    <name evidence="3" type="ORF">Thimo_1311</name>
</gene>
<dbReference type="CDD" id="cd00293">
    <property type="entry name" value="USP-like"/>
    <property type="match status" value="1"/>
</dbReference>
<evidence type="ECO:0000313" key="3">
    <source>
        <dbReference type="EMBL" id="AGA90107.1"/>
    </source>
</evidence>